<feature type="binding site" evidence="5">
    <location>
        <position position="61"/>
    </location>
    <ligand>
        <name>ATP</name>
        <dbReference type="ChEBI" id="CHEBI:30616"/>
    </ligand>
</feature>
<keyword evidence="1" id="KW-0808">Transferase</keyword>
<sequence length="635" mass="68331">MYEGPTTPAPPFFFAPQSASAVRPLPAPPPGFDLLRRLGEGGMGDVYLARECPSGREVALKFLKRPEHYVAHQRFVTELQVLVELAHPNIVPVYASDFMRSTPFFTMEHATGGSLSDVFGAGEGGPNPLTLKDATHIIRVVAGAIAAAHAKGIIHRDLKPGNVLLFGGPREWDKLKVADFGLARRLSAAGDENLTVPTDTIGTPGYAPPEQVSRANGDIDFRADVYGLGATLYHLLTGRAPFTGPTQASVIEQVLADPPERVRKRRPEVPLRLEAIVLKCLAKDPADRYESVTSFLADLDRYEAGLRPNAPLMTRRRRARYWANDRRHALAGAAALMFLTSIGSVGAMRGVGLGSADAGVIRPPLVPVPKVADLPATPSAVTFCAELTAEDVTRALRNGQRVELLGRSGPRTPIGWGLNPCPATLPEGGGNGLVLKGREGCALQLLADPGVDSYRIRAVLRQDRRTPPVGPAGSGITHVPRVGIVLGYRRIKANDCTVNAFVTATICESGRNGQEAGELALTDCGVIEYPLERPSWCRYPNGRLPLTANETTPSPRTLEVDVTPQKLVFRHGGQELVRPTVIPRGWVAIEDALNANPQLGGQVTLGAWSPRRPVGIWVQESWATVLSFSIEPLPK</sequence>
<dbReference type="PANTHER" id="PTHR43289">
    <property type="entry name" value="MITOGEN-ACTIVATED PROTEIN KINASE KINASE KINASE 20-RELATED"/>
    <property type="match status" value="1"/>
</dbReference>
<dbReference type="CDD" id="cd14014">
    <property type="entry name" value="STKc_PknB_like"/>
    <property type="match status" value="1"/>
</dbReference>
<keyword evidence="2 5" id="KW-0547">Nucleotide-binding</keyword>
<dbReference type="InterPro" id="IPR000719">
    <property type="entry name" value="Prot_kinase_dom"/>
</dbReference>
<evidence type="ECO:0000256" key="1">
    <source>
        <dbReference type="ARBA" id="ARBA00022679"/>
    </source>
</evidence>
<reference evidence="8" key="1">
    <citation type="journal article" date="2023" name="Mar. Drugs">
        <title>Gemmata algarum, a Novel Planctomycete Isolated from an Algal Mat, Displays Antimicrobial Activity.</title>
        <authorList>
            <person name="Kumar G."/>
            <person name="Kallscheuer N."/>
            <person name="Kashif M."/>
            <person name="Ahamad S."/>
            <person name="Jagadeeshwari U."/>
            <person name="Pannikurungottu S."/>
            <person name="Haufschild T."/>
            <person name="Kabuu M."/>
            <person name="Sasikala C."/>
            <person name="Jogler C."/>
            <person name="Ramana C."/>
        </authorList>
    </citation>
    <scope>NUCLEOTIDE SEQUENCE [LARGE SCALE GENOMIC DNA]</scope>
    <source>
        <strain evidence="8">JC673</strain>
    </source>
</reference>
<dbReference type="SUPFAM" id="SSF56112">
    <property type="entry name" value="Protein kinase-like (PK-like)"/>
    <property type="match status" value="1"/>
</dbReference>
<accession>A0ABU5F1E6</accession>
<name>A0ABU5F1E6_9BACT</name>
<dbReference type="EMBL" id="JAXBLV010000191">
    <property type="protein sequence ID" value="MDY3561324.1"/>
    <property type="molecule type" value="Genomic_DNA"/>
</dbReference>
<gene>
    <name evidence="7" type="ORF">R5W23_002601</name>
</gene>
<dbReference type="SMART" id="SM00220">
    <property type="entry name" value="S_TKc"/>
    <property type="match status" value="1"/>
</dbReference>
<dbReference type="Gene3D" id="3.30.200.20">
    <property type="entry name" value="Phosphorylase Kinase, domain 1"/>
    <property type="match status" value="1"/>
</dbReference>
<keyword evidence="8" id="KW-1185">Reference proteome</keyword>
<evidence type="ECO:0000313" key="8">
    <source>
        <dbReference type="Proteomes" id="UP001272242"/>
    </source>
</evidence>
<dbReference type="InterPro" id="IPR008271">
    <property type="entry name" value="Ser/Thr_kinase_AS"/>
</dbReference>
<dbReference type="PROSITE" id="PS00107">
    <property type="entry name" value="PROTEIN_KINASE_ATP"/>
    <property type="match status" value="1"/>
</dbReference>
<keyword evidence="7" id="KW-0723">Serine/threonine-protein kinase</keyword>
<organism evidence="7 8">
    <name type="scientific">Gemmata algarum</name>
    <dbReference type="NCBI Taxonomy" id="2975278"/>
    <lineage>
        <taxon>Bacteria</taxon>
        <taxon>Pseudomonadati</taxon>
        <taxon>Planctomycetota</taxon>
        <taxon>Planctomycetia</taxon>
        <taxon>Gemmatales</taxon>
        <taxon>Gemmataceae</taxon>
        <taxon>Gemmata</taxon>
    </lineage>
</organism>
<feature type="domain" description="Protein kinase" evidence="6">
    <location>
        <begin position="32"/>
        <end position="303"/>
    </location>
</feature>
<evidence type="ECO:0000256" key="2">
    <source>
        <dbReference type="ARBA" id="ARBA00022741"/>
    </source>
</evidence>
<evidence type="ECO:0000256" key="3">
    <source>
        <dbReference type="ARBA" id="ARBA00022777"/>
    </source>
</evidence>
<dbReference type="GO" id="GO:0004674">
    <property type="term" value="F:protein serine/threonine kinase activity"/>
    <property type="evidence" value="ECO:0007669"/>
    <property type="project" value="UniProtKB-KW"/>
</dbReference>
<evidence type="ECO:0000259" key="6">
    <source>
        <dbReference type="PROSITE" id="PS50011"/>
    </source>
</evidence>
<dbReference type="InterPro" id="IPR011009">
    <property type="entry name" value="Kinase-like_dom_sf"/>
</dbReference>
<evidence type="ECO:0000256" key="5">
    <source>
        <dbReference type="PROSITE-ProRule" id="PRU10141"/>
    </source>
</evidence>
<proteinExistence type="predicted"/>
<keyword evidence="4 5" id="KW-0067">ATP-binding</keyword>
<comment type="caution">
    <text evidence="7">The sequence shown here is derived from an EMBL/GenBank/DDBJ whole genome shotgun (WGS) entry which is preliminary data.</text>
</comment>
<dbReference type="Pfam" id="PF00069">
    <property type="entry name" value="Pkinase"/>
    <property type="match status" value="1"/>
</dbReference>
<dbReference type="RefSeq" id="WP_320687759.1">
    <property type="nucleotide sequence ID" value="NZ_JAXBLV010000191.1"/>
</dbReference>
<evidence type="ECO:0000313" key="7">
    <source>
        <dbReference type="EMBL" id="MDY3561324.1"/>
    </source>
</evidence>
<dbReference type="Proteomes" id="UP001272242">
    <property type="component" value="Unassembled WGS sequence"/>
</dbReference>
<dbReference type="InterPro" id="IPR017441">
    <property type="entry name" value="Protein_kinase_ATP_BS"/>
</dbReference>
<dbReference type="PANTHER" id="PTHR43289:SF34">
    <property type="entry name" value="SERINE_THREONINE-PROTEIN KINASE YBDM-RELATED"/>
    <property type="match status" value="1"/>
</dbReference>
<evidence type="ECO:0000256" key="4">
    <source>
        <dbReference type="ARBA" id="ARBA00022840"/>
    </source>
</evidence>
<dbReference type="PROSITE" id="PS50011">
    <property type="entry name" value="PROTEIN_KINASE_DOM"/>
    <property type="match status" value="1"/>
</dbReference>
<dbReference type="PROSITE" id="PS00108">
    <property type="entry name" value="PROTEIN_KINASE_ST"/>
    <property type="match status" value="1"/>
</dbReference>
<keyword evidence="3 7" id="KW-0418">Kinase</keyword>
<dbReference type="Gene3D" id="1.10.510.10">
    <property type="entry name" value="Transferase(Phosphotransferase) domain 1"/>
    <property type="match status" value="1"/>
</dbReference>
<protein>
    <submittedName>
        <fullName evidence="7">Serine/threonine protein kinase</fullName>
    </submittedName>
</protein>